<feature type="transmembrane region" description="Helical" evidence="5">
    <location>
        <begin position="347"/>
        <end position="368"/>
    </location>
</feature>
<comment type="subcellular location">
    <subcellularLocation>
        <location evidence="1">Membrane</location>
        <topology evidence="1">Multi-pass membrane protein</topology>
    </subcellularLocation>
</comment>
<dbReference type="GO" id="GO:0016020">
    <property type="term" value="C:membrane"/>
    <property type="evidence" value="ECO:0007669"/>
    <property type="project" value="UniProtKB-SubCell"/>
</dbReference>
<protein>
    <recommendedName>
        <fullName evidence="6">Amino acid transporter transmembrane domain-containing protein</fullName>
    </recommendedName>
</protein>
<feature type="transmembrane region" description="Helical" evidence="5">
    <location>
        <begin position="81"/>
        <end position="106"/>
    </location>
</feature>
<reference evidence="7" key="1">
    <citation type="submission" date="2021-01" db="EMBL/GenBank/DDBJ databases">
        <authorList>
            <person name="Corre E."/>
            <person name="Pelletier E."/>
            <person name="Niang G."/>
            <person name="Scheremetjew M."/>
            <person name="Finn R."/>
            <person name="Kale V."/>
            <person name="Holt S."/>
            <person name="Cochrane G."/>
            <person name="Meng A."/>
            <person name="Brown T."/>
            <person name="Cohen L."/>
        </authorList>
    </citation>
    <scope>NUCLEOTIDE SEQUENCE</scope>
    <source>
        <strain evidence="7">SoJaBio B1-5/56/2</strain>
    </source>
</reference>
<gene>
    <name evidence="7" type="ORF">NAES01612_LOCUS16964</name>
</gene>
<evidence type="ECO:0000256" key="3">
    <source>
        <dbReference type="ARBA" id="ARBA00022989"/>
    </source>
</evidence>
<evidence type="ECO:0000256" key="2">
    <source>
        <dbReference type="ARBA" id="ARBA00022692"/>
    </source>
</evidence>
<feature type="transmembrane region" description="Helical" evidence="5">
    <location>
        <begin position="57"/>
        <end position="75"/>
    </location>
</feature>
<dbReference type="Pfam" id="PF01490">
    <property type="entry name" value="Aa_trans"/>
    <property type="match status" value="2"/>
</dbReference>
<feature type="transmembrane region" description="Helical" evidence="5">
    <location>
        <begin position="313"/>
        <end position="335"/>
    </location>
</feature>
<evidence type="ECO:0000256" key="1">
    <source>
        <dbReference type="ARBA" id="ARBA00004141"/>
    </source>
</evidence>
<keyword evidence="3 5" id="KW-1133">Transmembrane helix</keyword>
<feature type="transmembrane region" description="Helical" evidence="5">
    <location>
        <begin position="255"/>
        <end position="278"/>
    </location>
</feature>
<evidence type="ECO:0000259" key="6">
    <source>
        <dbReference type="Pfam" id="PF01490"/>
    </source>
</evidence>
<evidence type="ECO:0000256" key="4">
    <source>
        <dbReference type="ARBA" id="ARBA00023136"/>
    </source>
</evidence>
<accession>A0A7S4L9G3</accession>
<dbReference type="InterPro" id="IPR013057">
    <property type="entry name" value="AA_transpt_TM"/>
</dbReference>
<dbReference type="PANTHER" id="PTHR22950:SF702">
    <property type="entry name" value="AMINO ACID TRANSPORTER PROTEIN"/>
    <property type="match status" value="1"/>
</dbReference>
<feature type="transmembrane region" description="Helical" evidence="5">
    <location>
        <begin position="468"/>
        <end position="495"/>
    </location>
</feature>
<organism evidence="7">
    <name type="scientific">Paramoeba aestuarina</name>
    <dbReference type="NCBI Taxonomy" id="180227"/>
    <lineage>
        <taxon>Eukaryota</taxon>
        <taxon>Amoebozoa</taxon>
        <taxon>Discosea</taxon>
        <taxon>Flabellinia</taxon>
        <taxon>Dactylopodida</taxon>
        <taxon>Paramoebidae</taxon>
        <taxon>Paramoeba</taxon>
    </lineage>
</organism>
<dbReference type="GO" id="GO:0015179">
    <property type="term" value="F:L-amino acid transmembrane transporter activity"/>
    <property type="evidence" value="ECO:0007669"/>
    <property type="project" value="TreeGrafter"/>
</dbReference>
<name>A0A7S4L9G3_9EUKA</name>
<proteinExistence type="predicted"/>
<dbReference type="AlphaFoldDB" id="A0A7S4L9G3"/>
<sequence length="496" mass="54070">MGKNDTEAYFNQEWSAGDDDVNIEKQGSLNWGQGEQREMQWGESDPLLDEVGDRRPGIHYITALGNLCLGVLGAGQLTLPYAFASAGLILGIVFLGVLGVVAVVVLEILAKLMKGYPSANNYGDVLDMTLGPKWRNFANVILMLYVWGGGISFFLVLKQEWQALSEQFDFGICGACLLGLECTFIVFPLSLFKDLSKLRFTSYLGAFSAICITFTVVYTAPWSDDGGLVICGGVEEDSDGDIDSNVELDIGPQGIIFTINALPLMAFALNSAWCYLAILAQQKTVISLGYDESGKDEQKSYEMPSEMAIQVPILGAKSLILVNYFILSIIGYLSYCNETQSNILQNLGTSPLVVFARSVLIIQLTLALPLRYNVMRTTIIDGLLGNYKHLWEDDTKKDIAMKVFVTFVTVFSACGIAAAVDSLETTVGLTSSICASFIIYIFPALCYRHMLYEFDDQSLFKRVASVTLAAWGFILMIAGVTAIICSIALGLTVVAG</sequence>
<feature type="domain" description="Amino acid transporter transmembrane" evidence="6">
    <location>
        <begin position="304"/>
        <end position="484"/>
    </location>
</feature>
<feature type="transmembrane region" description="Helical" evidence="5">
    <location>
        <begin position="203"/>
        <end position="220"/>
    </location>
</feature>
<evidence type="ECO:0000256" key="5">
    <source>
        <dbReference type="SAM" id="Phobius"/>
    </source>
</evidence>
<feature type="transmembrane region" description="Helical" evidence="5">
    <location>
        <begin position="399"/>
        <end position="420"/>
    </location>
</feature>
<evidence type="ECO:0000313" key="7">
    <source>
        <dbReference type="EMBL" id="CAE2318370.1"/>
    </source>
</evidence>
<dbReference type="PANTHER" id="PTHR22950">
    <property type="entry name" value="AMINO ACID TRANSPORTER"/>
    <property type="match status" value="1"/>
</dbReference>
<feature type="transmembrane region" description="Helical" evidence="5">
    <location>
        <begin position="426"/>
        <end position="447"/>
    </location>
</feature>
<feature type="transmembrane region" description="Helical" evidence="5">
    <location>
        <begin position="137"/>
        <end position="156"/>
    </location>
</feature>
<dbReference type="EMBL" id="HBKR01025878">
    <property type="protein sequence ID" value="CAE2318370.1"/>
    <property type="molecule type" value="Transcribed_RNA"/>
</dbReference>
<feature type="domain" description="Amino acid transporter transmembrane" evidence="6">
    <location>
        <begin position="60"/>
        <end position="220"/>
    </location>
</feature>
<keyword evidence="2 5" id="KW-0812">Transmembrane</keyword>
<keyword evidence="4 5" id="KW-0472">Membrane</keyword>
<feature type="transmembrane region" description="Helical" evidence="5">
    <location>
        <begin position="168"/>
        <end position="191"/>
    </location>
</feature>